<feature type="transmembrane region" description="Helical" evidence="11">
    <location>
        <begin position="70"/>
        <end position="89"/>
    </location>
</feature>
<keyword evidence="8 11" id="KW-1133">Transmembrane helix</keyword>
<dbReference type="GO" id="GO:0016887">
    <property type="term" value="F:ATP hydrolysis activity"/>
    <property type="evidence" value="ECO:0007669"/>
    <property type="project" value="InterPro"/>
</dbReference>
<feature type="transmembrane region" description="Helical" evidence="11">
    <location>
        <begin position="1138"/>
        <end position="1158"/>
    </location>
</feature>
<evidence type="ECO:0000256" key="7">
    <source>
        <dbReference type="ARBA" id="ARBA00022840"/>
    </source>
</evidence>
<dbReference type="InterPro" id="IPR050173">
    <property type="entry name" value="ABC_transporter_C-like"/>
</dbReference>
<evidence type="ECO:0000259" key="12">
    <source>
        <dbReference type="PROSITE" id="PS50893"/>
    </source>
</evidence>
<reference evidence="14" key="1">
    <citation type="submission" date="2023-03" db="EMBL/GenBank/DDBJ databases">
        <title>Massive genome expansion in bonnet fungi (Mycena s.s.) driven by repeated elements and novel gene families across ecological guilds.</title>
        <authorList>
            <consortium name="Lawrence Berkeley National Laboratory"/>
            <person name="Harder C.B."/>
            <person name="Miyauchi S."/>
            <person name="Viragh M."/>
            <person name="Kuo A."/>
            <person name="Thoen E."/>
            <person name="Andreopoulos B."/>
            <person name="Lu D."/>
            <person name="Skrede I."/>
            <person name="Drula E."/>
            <person name="Henrissat B."/>
            <person name="Morin E."/>
            <person name="Kohler A."/>
            <person name="Barry K."/>
            <person name="LaButti K."/>
            <person name="Morin E."/>
            <person name="Salamov A."/>
            <person name="Lipzen A."/>
            <person name="Mereny Z."/>
            <person name="Hegedus B."/>
            <person name="Baldrian P."/>
            <person name="Stursova M."/>
            <person name="Weitz H."/>
            <person name="Taylor A."/>
            <person name="Grigoriev I.V."/>
            <person name="Nagy L.G."/>
            <person name="Martin F."/>
            <person name="Kauserud H."/>
        </authorList>
    </citation>
    <scope>NUCLEOTIDE SEQUENCE</scope>
    <source>
        <strain evidence="14">CBHHK182m</strain>
    </source>
</reference>
<evidence type="ECO:0000256" key="10">
    <source>
        <dbReference type="ARBA" id="ARBA00023180"/>
    </source>
</evidence>
<evidence type="ECO:0000313" key="15">
    <source>
        <dbReference type="Proteomes" id="UP001215598"/>
    </source>
</evidence>
<dbReference type="GO" id="GO:0140359">
    <property type="term" value="F:ABC-type transporter activity"/>
    <property type="evidence" value="ECO:0007669"/>
    <property type="project" value="InterPro"/>
</dbReference>
<feature type="domain" description="ABC transporter" evidence="12">
    <location>
        <begin position="610"/>
        <end position="850"/>
    </location>
</feature>
<dbReference type="SUPFAM" id="SSF52540">
    <property type="entry name" value="P-loop containing nucleoside triphosphate hydrolases"/>
    <property type="match status" value="2"/>
</dbReference>
<protein>
    <recommendedName>
        <fullName evidence="16">P-loop containing nucleoside triphosphate hydrolase protein</fullName>
    </recommendedName>
</protein>
<dbReference type="Gene3D" id="3.40.50.300">
    <property type="entry name" value="P-loop containing nucleotide triphosphate hydrolases"/>
    <property type="match status" value="2"/>
</dbReference>
<comment type="caution">
    <text evidence="14">The sequence shown here is derived from an EMBL/GenBank/DDBJ whole genome shotgun (WGS) entry which is preliminary data.</text>
</comment>
<feature type="transmembrane region" description="Helical" evidence="11">
    <location>
        <begin position="323"/>
        <end position="340"/>
    </location>
</feature>
<feature type="transmembrane region" description="Helical" evidence="11">
    <location>
        <begin position="410"/>
        <end position="431"/>
    </location>
</feature>
<dbReference type="PROSITE" id="PS50929">
    <property type="entry name" value="ABC_TM1F"/>
    <property type="match status" value="2"/>
</dbReference>
<dbReference type="InterPro" id="IPR017871">
    <property type="entry name" value="ABC_transporter-like_CS"/>
</dbReference>
<dbReference type="Proteomes" id="UP001215598">
    <property type="component" value="Unassembled WGS sequence"/>
</dbReference>
<evidence type="ECO:0000256" key="9">
    <source>
        <dbReference type="ARBA" id="ARBA00023136"/>
    </source>
</evidence>
<evidence type="ECO:0000256" key="5">
    <source>
        <dbReference type="ARBA" id="ARBA00022737"/>
    </source>
</evidence>
<evidence type="ECO:0000256" key="4">
    <source>
        <dbReference type="ARBA" id="ARBA00022692"/>
    </source>
</evidence>
<comment type="subcellular location">
    <subcellularLocation>
        <location evidence="1">Cell membrane</location>
        <topology evidence="1">Multi-pass membrane protein</topology>
    </subcellularLocation>
</comment>
<dbReference type="GO" id="GO:0005524">
    <property type="term" value="F:ATP binding"/>
    <property type="evidence" value="ECO:0007669"/>
    <property type="project" value="UniProtKB-KW"/>
</dbReference>
<keyword evidence="6" id="KW-0547">Nucleotide-binding</keyword>
<feature type="transmembrane region" description="Helical" evidence="11">
    <location>
        <begin position="109"/>
        <end position="126"/>
    </location>
</feature>
<dbReference type="InterPro" id="IPR027417">
    <property type="entry name" value="P-loop_NTPase"/>
</dbReference>
<gene>
    <name evidence="14" type="ORF">B0H16DRAFT_1510188</name>
</gene>
<dbReference type="CDD" id="cd03250">
    <property type="entry name" value="ABCC_MRP_domain1"/>
    <property type="match status" value="1"/>
</dbReference>
<keyword evidence="7" id="KW-0067">ATP-binding</keyword>
<evidence type="ECO:0000256" key="2">
    <source>
        <dbReference type="ARBA" id="ARBA00022448"/>
    </source>
</evidence>
<dbReference type="CDD" id="cd03244">
    <property type="entry name" value="ABCC_MRP_domain2"/>
    <property type="match status" value="1"/>
</dbReference>
<dbReference type="GO" id="GO:0005886">
    <property type="term" value="C:plasma membrane"/>
    <property type="evidence" value="ECO:0007669"/>
    <property type="project" value="UniProtKB-SubCell"/>
</dbReference>
<evidence type="ECO:0000259" key="13">
    <source>
        <dbReference type="PROSITE" id="PS50929"/>
    </source>
</evidence>
<evidence type="ECO:0000313" key="14">
    <source>
        <dbReference type="EMBL" id="KAJ7773843.1"/>
    </source>
</evidence>
<evidence type="ECO:0000256" key="8">
    <source>
        <dbReference type="ARBA" id="ARBA00022989"/>
    </source>
</evidence>
<feature type="transmembrane region" description="Helical" evidence="11">
    <location>
        <begin position="515"/>
        <end position="535"/>
    </location>
</feature>
<name>A0AAD7JXL9_9AGAR</name>
<dbReference type="InterPro" id="IPR011527">
    <property type="entry name" value="ABC1_TM_dom"/>
</dbReference>
<dbReference type="CDD" id="cd18596">
    <property type="entry name" value="ABC_6TM_VMR1_D1_like"/>
    <property type="match status" value="1"/>
</dbReference>
<keyword evidence="3" id="KW-1003">Cell membrane</keyword>
<feature type="transmembrane region" description="Helical" evidence="11">
    <location>
        <begin position="898"/>
        <end position="917"/>
    </location>
</feature>
<keyword evidence="9 11" id="KW-0472">Membrane</keyword>
<keyword evidence="2" id="KW-0813">Transport</keyword>
<dbReference type="PROSITE" id="PS50893">
    <property type="entry name" value="ABC_TRANSPORTER_2"/>
    <property type="match status" value="2"/>
</dbReference>
<feature type="transmembrane region" description="Helical" evidence="11">
    <location>
        <begin position="1023"/>
        <end position="1041"/>
    </location>
</feature>
<keyword evidence="5" id="KW-0677">Repeat</keyword>
<dbReference type="EMBL" id="JARKIB010000012">
    <property type="protein sequence ID" value="KAJ7773843.1"/>
    <property type="molecule type" value="Genomic_DNA"/>
</dbReference>
<sequence length="1481" mass="163799">MSSPWSDTLILPLYVGATSIVLLVLHVLLESALGRRLRSLHTQLSGVDDHELHPEHHVQKHDSQATSLRTARLVGCLLLLGLSTAALVLEDIREIVQTPHPHLKASMCGLYSYTVFLSLFSISANAKWSRVATRHLNPVLFCAFAVYFYRDIFPLATVTLAPMDRWEGRLLWPKIALLFAVSCAIPLVMPREYVPLDPKSPMPVTSPEQTASVLSSVLYFWLDPIISLAYRIPHLNLDQLPPLCDFDHAEVLKARAFPYLDAFTSGKKRHVLFGFLRVFGWEALGMATLLAVAALANFLSPLAINRILTHLESPDAESLMRPWFWILLLFLGPLIYALAFEWQSFIGSRVMVQMSAIITELVFEHALRMRVKAETATGNSVKPTTQAAAKANLLTLITVDLNNISEGRNVLMLVVTVPIQVVGCIVFLYQILGWSALVGMATIIVLLPLPAYAAKLLSGAQAKMLQRTDARIQTFSEVMNVMRMTKMFGWQKQMHEKMAQKREEELTWIWRRKMLYTATGTVNFVVPTTVMTVILGQPLTAARVFSAMAVLLLLNAQLWYISYYTGVAVKARVSLNRLDAFLNETELLDSFSSTNTLATADEDQSTSELVGFRDATFSWANDDGALAPSNNRFILRIEGELLFKPGFNLVVGPTGSGKTSLLMALLGEMHFIPTSTTTSWFNLPRAQGVSYAAQESWVLNDTIKNNILFNAPMDQQRYAKVVHSCCLERDLQLFDAGDETEVGEKGLTLSGGQKARLTLARAVYANSKVVILDDVLAALDVHTARWVVEKCLAGDLMKDRAVILVTHNIAMTSKLADFVVSVGSDGRVHGQVATEKVLAQVSKDQAIVQAVEQELDSTASTEKITEGTGKLVVAEEIEIGHVSWEAWNMFVSAHGNPVVFLGIMVFAMVCIMILGRMETWYMGYWASQYEEGKPVAVFKYLAGYCLLVLADIVLYWIAYIYFTLGSFKASTSIHKELTDSVMGSTFRWLDVTPTSRILARFSGDLNTVDESLSDGLWSVNERTLEVLSLFVAVLIFTPAFLVPGLLVGLMAFACGRIFMAAQLGVKREMSTTKAPVLAHVDAAMTGLASVRAYGAQDTVIKISLNRINRLTRASLTFYNLNRWVTISLSSLHVQRMTLVLEDLLGALFATLLAYYLVYFQSYRAFNIGFVLNTAIGFTRAIMQWTRWWNNFEVQSNSIERIKQFVDIEQETKPTASGVPPAYWPASGTLSVHNLSARYSPDGPEVLHDISFNIKSGERVGIVGRTGSGKSSLTFALLRCIPTEGTVYYDGLLTSSLNLDALRGNVTIIPQTPELLVGSLRANLDIGGQFEDAVLNDALRAAGLSALQEEAEEGKLTLDSEISAGGNNLSVGQRQIIALGESNCAKILPIFIPPARAIVRRNYKTDAVIQSSLRNELPRDTTLLTVAHRLHSIMDADRIMVLDAGRIAEFDSPKVLLQDEGSMFRALVDESGDKEQLYMMVA</sequence>
<proteinExistence type="predicted"/>
<feature type="domain" description="ABC transmembrane type-1" evidence="13">
    <location>
        <begin position="284"/>
        <end position="536"/>
    </location>
</feature>
<feature type="transmembrane region" description="Helical" evidence="11">
    <location>
        <begin position="278"/>
        <end position="302"/>
    </location>
</feature>
<dbReference type="InterPro" id="IPR036640">
    <property type="entry name" value="ABC1_TM_sf"/>
</dbReference>
<feature type="transmembrane region" description="Helical" evidence="11">
    <location>
        <begin position="437"/>
        <end position="457"/>
    </location>
</feature>
<dbReference type="CDD" id="cd18604">
    <property type="entry name" value="ABC_6TM_VMR1_D2_like"/>
    <property type="match status" value="1"/>
</dbReference>
<feature type="transmembrane region" description="Helical" evidence="11">
    <location>
        <begin position="138"/>
        <end position="158"/>
    </location>
</feature>
<evidence type="ECO:0000256" key="11">
    <source>
        <dbReference type="SAM" id="Phobius"/>
    </source>
</evidence>
<evidence type="ECO:0008006" key="16">
    <source>
        <dbReference type="Google" id="ProtNLM"/>
    </source>
</evidence>
<dbReference type="InterPro" id="IPR003439">
    <property type="entry name" value="ABC_transporter-like_ATP-bd"/>
</dbReference>
<evidence type="ECO:0000256" key="3">
    <source>
        <dbReference type="ARBA" id="ARBA00022475"/>
    </source>
</evidence>
<dbReference type="Pfam" id="PF00664">
    <property type="entry name" value="ABC_membrane"/>
    <property type="match status" value="2"/>
</dbReference>
<keyword evidence="4 11" id="KW-0812">Transmembrane</keyword>
<dbReference type="Pfam" id="PF00005">
    <property type="entry name" value="ABC_tran"/>
    <property type="match status" value="2"/>
</dbReference>
<evidence type="ECO:0000256" key="6">
    <source>
        <dbReference type="ARBA" id="ARBA00022741"/>
    </source>
</evidence>
<dbReference type="PROSITE" id="PS00211">
    <property type="entry name" value="ABC_TRANSPORTER_1"/>
    <property type="match status" value="1"/>
</dbReference>
<feature type="transmembrane region" description="Helical" evidence="11">
    <location>
        <begin position="937"/>
        <end position="962"/>
    </location>
</feature>
<dbReference type="InterPro" id="IPR003593">
    <property type="entry name" value="AAA+_ATPase"/>
</dbReference>
<feature type="transmembrane region" description="Helical" evidence="11">
    <location>
        <begin position="1164"/>
        <end position="1182"/>
    </location>
</feature>
<feature type="transmembrane region" description="Helical" evidence="11">
    <location>
        <begin position="12"/>
        <end position="29"/>
    </location>
</feature>
<dbReference type="FunFam" id="3.40.50.300:FF:002145">
    <property type="entry name" value="ABC transporter (MsbA subfamily)"/>
    <property type="match status" value="1"/>
</dbReference>
<feature type="domain" description="ABC transporter" evidence="12">
    <location>
        <begin position="1229"/>
        <end position="1468"/>
    </location>
</feature>
<dbReference type="PANTHER" id="PTHR24223:SF356">
    <property type="entry name" value="ATP-BINDING CASSETTE TRANSPORTER ABC4"/>
    <property type="match status" value="1"/>
</dbReference>
<keyword evidence="10" id="KW-0325">Glycoprotein</keyword>
<dbReference type="SMART" id="SM00382">
    <property type="entry name" value="AAA"/>
    <property type="match status" value="2"/>
</dbReference>
<feature type="transmembrane region" description="Helical" evidence="11">
    <location>
        <begin position="170"/>
        <end position="189"/>
    </location>
</feature>
<dbReference type="PANTHER" id="PTHR24223">
    <property type="entry name" value="ATP-BINDING CASSETTE SUB-FAMILY C"/>
    <property type="match status" value="1"/>
</dbReference>
<dbReference type="Gene3D" id="1.20.1560.10">
    <property type="entry name" value="ABC transporter type 1, transmembrane domain"/>
    <property type="match status" value="2"/>
</dbReference>
<accession>A0AAD7JXL9</accession>
<keyword evidence="15" id="KW-1185">Reference proteome</keyword>
<organism evidence="14 15">
    <name type="scientific">Mycena metata</name>
    <dbReference type="NCBI Taxonomy" id="1033252"/>
    <lineage>
        <taxon>Eukaryota</taxon>
        <taxon>Fungi</taxon>
        <taxon>Dikarya</taxon>
        <taxon>Basidiomycota</taxon>
        <taxon>Agaricomycotina</taxon>
        <taxon>Agaricomycetes</taxon>
        <taxon>Agaricomycetidae</taxon>
        <taxon>Agaricales</taxon>
        <taxon>Marasmiineae</taxon>
        <taxon>Mycenaceae</taxon>
        <taxon>Mycena</taxon>
    </lineage>
</organism>
<dbReference type="FunFam" id="1.20.1560.10:FF:000013">
    <property type="entry name" value="ABC transporter C family member 2"/>
    <property type="match status" value="1"/>
</dbReference>
<evidence type="ECO:0000256" key="1">
    <source>
        <dbReference type="ARBA" id="ARBA00004651"/>
    </source>
</evidence>
<feature type="transmembrane region" description="Helical" evidence="11">
    <location>
        <begin position="541"/>
        <end position="562"/>
    </location>
</feature>
<dbReference type="SUPFAM" id="SSF90123">
    <property type="entry name" value="ABC transporter transmembrane region"/>
    <property type="match status" value="2"/>
</dbReference>
<feature type="domain" description="ABC transmembrane type-1" evidence="13">
    <location>
        <begin position="903"/>
        <end position="1131"/>
    </location>
</feature>